<organism evidence="1 3">
    <name type="scientific">Rozella allomycis (strain CSF55)</name>
    <dbReference type="NCBI Taxonomy" id="988480"/>
    <lineage>
        <taxon>Eukaryota</taxon>
        <taxon>Fungi</taxon>
        <taxon>Fungi incertae sedis</taxon>
        <taxon>Cryptomycota</taxon>
        <taxon>Cryptomycota incertae sedis</taxon>
        <taxon>Rozella</taxon>
    </lineage>
</organism>
<evidence type="ECO:0000313" key="2">
    <source>
        <dbReference type="EMBL" id="RKP22117.1"/>
    </source>
</evidence>
<sequence>MLQQTFLIVHEEGISEDFIRFINDFKNKKTFSFADFKTSWADAKMAYLFLVFPFKEKRIEFMNKVYSIIFEVLSKAPSDPYHVCSCLFLLFSIYFSQPFDKKVDIRITIEMHDLAYIISKLIQSEAFVTVAVEKQEDNFNADEEIEAENNDVRVHQDENEFGDTIDEDELQILETKVMSNERISYALGISSLAELKKVSDEYVQITDSVEKNKYQRKNEKI</sequence>
<dbReference type="HOGENOM" id="CLU_1251289_0_0_1"/>
<evidence type="ECO:0000313" key="1">
    <source>
        <dbReference type="EMBL" id="EPZ35967.1"/>
    </source>
</evidence>
<accession>A0A075B0P5</accession>
<dbReference type="Proteomes" id="UP000281549">
    <property type="component" value="Unassembled WGS sequence"/>
</dbReference>
<dbReference type="GO" id="GO:0042796">
    <property type="term" value="P:snRNA transcription by RNA polymerase III"/>
    <property type="evidence" value="ECO:0007669"/>
    <property type="project" value="TreeGrafter"/>
</dbReference>
<reference evidence="2" key="3">
    <citation type="submission" date="2018-08" db="EMBL/GenBank/DDBJ databases">
        <title>Leveraging single-cell genomics to expand the Fungal Tree of Life.</title>
        <authorList>
            <consortium name="DOE Joint Genome Institute"/>
            <person name="Ahrendt S.R."/>
            <person name="Quandt C.A."/>
            <person name="Ciobanu D."/>
            <person name="Clum A."/>
            <person name="Salamov A."/>
            <person name="Andreopoulos B."/>
            <person name="Cheng J.-F."/>
            <person name="Woyke T."/>
            <person name="Pelin A."/>
            <person name="Henrissat B."/>
            <person name="Reynolds N."/>
            <person name="Benny G.L."/>
            <person name="Smith M.E."/>
            <person name="James T.Y."/>
            <person name="Grigoriev I.V."/>
        </authorList>
    </citation>
    <scope>NUCLEOTIDE SEQUENCE</scope>
    <source>
        <strain evidence="2">CSF55</strain>
    </source>
</reference>
<dbReference type="GO" id="GO:0042795">
    <property type="term" value="P:snRNA transcription by RNA polymerase II"/>
    <property type="evidence" value="ECO:0007669"/>
    <property type="project" value="TreeGrafter"/>
</dbReference>
<dbReference type="GO" id="GO:0019185">
    <property type="term" value="C:snRNA-activating protein complex"/>
    <property type="evidence" value="ECO:0007669"/>
    <property type="project" value="TreeGrafter"/>
</dbReference>
<dbReference type="EMBL" id="KE560700">
    <property type="protein sequence ID" value="EPZ35967.1"/>
    <property type="molecule type" value="Genomic_DNA"/>
</dbReference>
<dbReference type="PANTHER" id="PTHR15131:SF3">
    <property type="entry name" value="SNRNA-ACTIVATING PROTEIN COMPLEX SUBUNIT 1"/>
    <property type="match status" value="1"/>
</dbReference>
<dbReference type="PANTHER" id="PTHR15131">
    <property type="entry name" value="SMALL NUCLEAR RNA ACTIVATING COMPLEX, POLYPEPTIDE 1"/>
    <property type="match status" value="1"/>
</dbReference>
<keyword evidence="3" id="KW-1185">Reference proteome</keyword>
<protein>
    <submittedName>
        <fullName evidence="1">Uncharacterized protein</fullName>
    </submittedName>
</protein>
<dbReference type="GO" id="GO:0043565">
    <property type="term" value="F:sequence-specific DNA binding"/>
    <property type="evidence" value="ECO:0007669"/>
    <property type="project" value="TreeGrafter"/>
</dbReference>
<evidence type="ECO:0000313" key="4">
    <source>
        <dbReference type="Proteomes" id="UP000281549"/>
    </source>
</evidence>
<gene>
    <name evidence="1" type="ORF">O9G_003882</name>
    <name evidence="2" type="ORF">ROZALSC1DRAFT_26500</name>
</gene>
<proteinExistence type="predicted"/>
<name>A0A075B0P5_ROZAC</name>
<reference evidence="1 3" key="1">
    <citation type="journal article" date="2013" name="Curr. Biol.">
        <title>Shared signatures of parasitism and phylogenomics unite Cryptomycota and microsporidia.</title>
        <authorList>
            <person name="James T.Y."/>
            <person name="Pelin A."/>
            <person name="Bonen L."/>
            <person name="Ahrendt S."/>
            <person name="Sain D."/>
            <person name="Corradi N."/>
            <person name="Stajich J.E."/>
        </authorList>
    </citation>
    <scope>NUCLEOTIDE SEQUENCE [LARGE SCALE GENOMIC DNA]</scope>
    <source>
        <strain evidence="1 3">CSF55</strain>
        <strain evidence="1 3">CSF55</strain>
    </source>
</reference>
<evidence type="ECO:0000313" key="3">
    <source>
        <dbReference type="Proteomes" id="UP000030755"/>
    </source>
</evidence>
<dbReference type="EMBL" id="ML004909">
    <property type="protein sequence ID" value="RKP22117.1"/>
    <property type="molecule type" value="Genomic_DNA"/>
</dbReference>
<dbReference type="InterPro" id="IPR019188">
    <property type="entry name" value="SNAPC1"/>
</dbReference>
<dbReference type="AlphaFoldDB" id="A0A075B0P5"/>
<dbReference type="Pfam" id="PF09808">
    <property type="entry name" value="SNAPC1"/>
    <property type="match status" value="1"/>
</dbReference>
<reference evidence="4" key="2">
    <citation type="journal article" date="2018" name="Nat. Microbiol.">
        <title>Leveraging single-cell genomics to expand the fungal tree of life.</title>
        <authorList>
            <person name="Ahrendt S.R."/>
            <person name="Quandt C.A."/>
            <person name="Ciobanu D."/>
            <person name="Clum A."/>
            <person name="Salamov A."/>
            <person name="Andreopoulos B."/>
            <person name="Cheng J.F."/>
            <person name="Woyke T."/>
            <person name="Pelin A."/>
            <person name="Henrissat B."/>
            <person name="Reynolds N.K."/>
            <person name="Benny G.L."/>
            <person name="Smith M.E."/>
            <person name="James T.Y."/>
            <person name="Grigoriev I.V."/>
        </authorList>
    </citation>
    <scope>NUCLEOTIDE SEQUENCE [LARGE SCALE GENOMIC DNA]</scope>
    <source>
        <strain evidence="4">CSF55</strain>
    </source>
</reference>
<dbReference type="Proteomes" id="UP000030755">
    <property type="component" value="Unassembled WGS sequence"/>
</dbReference>